<name>A0A9X3WMK3_9BACI</name>
<sequence length="109" mass="12776">MKQIKIIIFIFVVFLLSACSSKEEEETYSIILVSGEENISEQFTEYTNFPIIEYKHVTNLKAAQEKYPKYDIEQAPAILIFEDNGAELKKLEMKTYDIEEAIEWLEDIQ</sequence>
<proteinExistence type="predicted"/>
<dbReference type="PROSITE" id="PS51257">
    <property type="entry name" value="PROKAR_LIPOPROTEIN"/>
    <property type="match status" value="1"/>
</dbReference>
<reference evidence="1" key="1">
    <citation type="submission" date="2022-06" db="EMBL/GenBank/DDBJ databases">
        <title>Aquibacillus sp. a new bacterium isolated from soil saline samples.</title>
        <authorList>
            <person name="Galisteo C."/>
            <person name="De La Haba R."/>
            <person name="Sanchez-Porro C."/>
            <person name="Ventosa A."/>
        </authorList>
    </citation>
    <scope>NUCLEOTIDE SEQUENCE</scope>
    <source>
        <strain evidence="1">JCM 12387</strain>
    </source>
</reference>
<evidence type="ECO:0000313" key="1">
    <source>
        <dbReference type="EMBL" id="MDC3421383.1"/>
    </source>
</evidence>
<dbReference type="AlphaFoldDB" id="A0A9X3WMK3"/>
<gene>
    <name evidence="1" type="ORF">NC661_13485</name>
</gene>
<protein>
    <submittedName>
        <fullName evidence="1">Uncharacterized protein</fullName>
    </submittedName>
</protein>
<dbReference type="RefSeq" id="WP_259869420.1">
    <property type="nucleotide sequence ID" value="NZ_JAMQJZ010000010.1"/>
</dbReference>
<accession>A0A9X3WMK3</accession>
<dbReference type="EMBL" id="JAMQJZ010000010">
    <property type="protein sequence ID" value="MDC3421383.1"/>
    <property type="molecule type" value="Genomic_DNA"/>
</dbReference>
<dbReference type="Proteomes" id="UP001145072">
    <property type="component" value="Unassembled WGS sequence"/>
</dbReference>
<comment type="caution">
    <text evidence="1">The sequence shown here is derived from an EMBL/GenBank/DDBJ whole genome shotgun (WGS) entry which is preliminary data.</text>
</comment>
<organism evidence="1 2">
    <name type="scientific">Aquibacillus koreensis</name>
    <dbReference type="NCBI Taxonomy" id="279446"/>
    <lineage>
        <taxon>Bacteria</taxon>
        <taxon>Bacillati</taxon>
        <taxon>Bacillota</taxon>
        <taxon>Bacilli</taxon>
        <taxon>Bacillales</taxon>
        <taxon>Bacillaceae</taxon>
        <taxon>Aquibacillus</taxon>
    </lineage>
</organism>
<evidence type="ECO:0000313" key="2">
    <source>
        <dbReference type="Proteomes" id="UP001145072"/>
    </source>
</evidence>
<keyword evidence="2" id="KW-1185">Reference proteome</keyword>